<evidence type="ECO:0000313" key="3">
    <source>
        <dbReference type="EMBL" id="PZX44579.1"/>
    </source>
</evidence>
<evidence type="ECO:0000256" key="1">
    <source>
        <dbReference type="ARBA" id="ARBA00004328"/>
    </source>
</evidence>
<dbReference type="SUPFAM" id="SSF56563">
    <property type="entry name" value="Major capsid protein gp5"/>
    <property type="match status" value="1"/>
</dbReference>
<dbReference type="NCBIfam" id="TIGR01554">
    <property type="entry name" value="major_cap_HK97"/>
    <property type="match status" value="1"/>
</dbReference>
<dbReference type="AlphaFoldDB" id="A0A2W7QSW8"/>
<dbReference type="Pfam" id="PF05065">
    <property type="entry name" value="Phage_capsid"/>
    <property type="match status" value="1"/>
</dbReference>
<feature type="domain" description="Phage capsid-like C-terminal" evidence="2">
    <location>
        <begin position="80"/>
        <end position="368"/>
    </location>
</feature>
<dbReference type="InterPro" id="IPR054612">
    <property type="entry name" value="Phage_capsid-like_C"/>
</dbReference>
<dbReference type="STRING" id="121821.GCA_001870675_00854"/>
<accession>A0A2W7QSW8</accession>
<dbReference type="Gene3D" id="3.30.2400.10">
    <property type="entry name" value="Major capsid protein gp5"/>
    <property type="match status" value="1"/>
</dbReference>
<gene>
    <name evidence="3" type="ORF">LY56_01827</name>
</gene>
<organism evidence="3 4">
    <name type="scientific">Roseinatronobacter thiooxidans</name>
    <dbReference type="NCBI Taxonomy" id="121821"/>
    <lineage>
        <taxon>Bacteria</taxon>
        <taxon>Pseudomonadati</taxon>
        <taxon>Pseudomonadota</taxon>
        <taxon>Alphaproteobacteria</taxon>
        <taxon>Rhodobacterales</taxon>
        <taxon>Paracoccaceae</taxon>
        <taxon>Roseinatronobacter</taxon>
    </lineage>
</organism>
<evidence type="ECO:0000259" key="2">
    <source>
        <dbReference type="Pfam" id="PF05065"/>
    </source>
</evidence>
<comment type="subcellular location">
    <subcellularLocation>
        <location evidence="1">Virion</location>
    </subcellularLocation>
</comment>
<dbReference type="InterPro" id="IPR024455">
    <property type="entry name" value="Phage_capsid"/>
</dbReference>
<sequence>MNTELKEIVDLTANVKAMVEKKHSDFDRRLNQLQAVMGRPDFAGEAAVHEKGDEAKSIDAWARSGEFETKALSIVSDGQGVVVRGDWSDRIFKLVRETSPVRQAASVLRTSKTTLEVLVDRGEPNSAWVAETGTRAPTAASFLTRHPIETHEHYAYPAVTNHLLADADFDVEGWLQAKIGTRFGRQEAAAFINGDGVGKARGILNYTRVPDEDFTWGADPDAYQIGTVYSGLNGGFGSDGIDTLGDLVDSLKADYLPGAAFMMTRAMRNLLRKLKDAESRPFLQPSLSEALPDRLMGYPVFLAEDMPALGTDAVGMLFGNFAQAYTVVDRMGIQVIRDPYSQPGFVRYYVSKRVGGAVTNPEAVKALVLGIKPE</sequence>
<name>A0A2W7QSW8_9RHOB</name>
<keyword evidence="4" id="KW-1185">Reference proteome</keyword>
<proteinExistence type="predicted"/>
<protein>
    <submittedName>
        <fullName evidence="3">HK97 family phage major capsid protein</fullName>
    </submittedName>
</protein>
<dbReference type="EMBL" id="QKZQ01000007">
    <property type="protein sequence ID" value="PZX44579.1"/>
    <property type="molecule type" value="Genomic_DNA"/>
</dbReference>
<evidence type="ECO:0000313" key="4">
    <source>
        <dbReference type="Proteomes" id="UP000249364"/>
    </source>
</evidence>
<comment type="caution">
    <text evidence="3">The sequence shown here is derived from an EMBL/GenBank/DDBJ whole genome shotgun (WGS) entry which is preliminary data.</text>
</comment>
<dbReference type="Gene3D" id="3.30.2320.10">
    <property type="entry name" value="hypothetical protein PF0899 domain"/>
    <property type="match status" value="1"/>
</dbReference>
<reference evidence="3 4" key="1">
    <citation type="submission" date="2018-06" db="EMBL/GenBank/DDBJ databases">
        <title>Genomic Encyclopedia of Archaeal and Bacterial Type Strains, Phase II (KMG-II): from individual species to whole genera.</title>
        <authorList>
            <person name="Goeker M."/>
        </authorList>
    </citation>
    <scope>NUCLEOTIDE SEQUENCE [LARGE SCALE GENOMIC DNA]</scope>
    <source>
        <strain evidence="3 4">DSM 13087</strain>
    </source>
</reference>
<dbReference type="Proteomes" id="UP000249364">
    <property type="component" value="Unassembled WGS sequence"/>
</dbReference>